<sequence length="114" mass="13142">MSFQKDIQELKEALDSFESVGHLRSYLLGKDLRLVLTICTPKVSFLDWDITRRKVCGILHLGMKVRISRSLSGDAILETRTMVPITFDQVEWINQNDLFETLKEGIKESIKKIC</sequence>
<evidence type="ECO:0000313" key="1">
    <source>
        <dbReference type="EMBL" id="CCB87842.1"/>
    </source>
</evidence>
<reference key="1">
    <citation type="journal article" date="2011" name="Mol. Biol. Evol.">
        <title>Unity in variety -- the pan-genome of the Chlamydiae.</title>
        <authorList>
            <person name="Collingro A."/>
            <person name="Tischler P."/>
            <person name="Weinmaier T."/>
            <person name="Penz T."/>
            <person name="Heinz E."/>
            <person name="Brunham R.C."/>
            <person name="Read T.D."/>
            <person name="Bavoil P.M."/>
            <person name="Sachse K."/>
            <person name="Kahane S."/>
            <person name="Friedman M.G."/>
            <person name="Rattei T."/>
            <person name="Myers G.S.A."/>
            <person name="Horn M."/>
        </authorList>
    </citation>
    <scope>NUCLEOTIDE SEQUENCE</scope>
    <source>
        <strain>Z</strain>
    </source>
</reference>
<geneLocation type="plasmid" evidence="1 2">
    <name>pSn</name>
</geneLocation>
<gene>
    <name evidence="1" type="ordered locus">SNE_B24830</name>
</gene>
<keyword evidence="2" id="KW-1185">Reference proteome</keyword>
<keyword evidence="1" id="KW-0614">Plasmid</keyword>
<proteinExistence type="predicted"/>
<dbReference type="EMBL" id="FR872581">
    <property type="protein sequence ID" value="CCB87842.1"/>
    <property type="molecule type" value="Genomic_DNA"/>
</dbReference>
<dbReference type="KEGG" id="sng:SNE_B24830"/>
<dbReference type="Proteomes" id="UP000000496">
    <property type="component" value="Plasmid pSn"/>
</dbReference>
<organism evidence="1 2">
    <name type="scientific">Simkania negevensis (strain ATCC VR-1471 / DSM 27360 / Z)</name>
    <dbReference type="NCBI Taxonomy" id="331113"/>
    <lineage>
        <taxon>Bacteria</taxon>
        <taxon>Pseudomonadati</taxon>
        <taxon>Chlamydiota</taxon>
        <taxon>Chlamydiia</taxon>
        <taxon>Parachlamydiales</taxon>
        <taxon>Simkaniaceae</taxon>
        <taxon>Simkania</taxon>
    </lineage>
</organism>
<name>F8L2Z6_SIMNZ</name>
<evidence type="ECO:0000313" key="2">
    <source>
        <dbReference type="Proteomes" id="UP000000496"/>
    </source>
</evidence>
<dbReference type="AlphaFoldDB" id="F8L2Z6"/>
<reference evidence="1 2" key="2">
    <citation type="journal article" date="2011" name="Mol. Biol. Evol.">
        <title>Unity in variety--the pan-genome of the Chlamydiae.</title>
        <authorList>
            <person name="Collingro A."/>
            <person name="Tischler P."/>
            <person name="Weinmaier T."/>
            <person name="Penz T."/>
            <person name="Heinz E."/>
            <person name="Brunham R.C."/>
            <person name="Read T.D."/>
            <person name="Bavoil P.M."/>
            <person name="Sachse K."/>
            <person name="Kahane S."/>
            <person name="Friedman M.G."/>
            <person name="Rattei T."/>
            <person name="Myers G.S."/>
            <person name="Horn M."/>
        </authorList>
    </citation>
    <scope>NUCLEOTIDE SEQUENCE [LARGE SCALE GENOMIC DNA]</scope>
    <source>
        <strain evidence="2">ATCC VR-1471 / Z</strain>
        <plasmid evidence="1 2">pSn</plasmid>
    </source>
</reference>
<accession>F8L2Z6</accession>
<dbReference type="HOGENOM" id="CLU_2119475_0_0_0"/>
<protein>
    <submittedName>
        <fullName evidence="1">Uncharacterized protein</fullName>
    </submittedName>
</protein>
<dbReference type="RefSeq" id="WP_013935076.1">
    <property type="nucleotide sequence ID" value="NC_015710.1"/>
</dbReference>